<dbReference type="PANTHER" id="PTHR10414">
    <property type="entry name" value="ETHANOLAMINEPHOSPHOTRANSFERASE"/>
    <property type="match status" value="1"/>
</dbReference>
<name>A0AAN8P170_POLSC</name>
<dbReference type="PIRSF" id="PIRSF015665">
    <property type="entry name" value="CHOPT"/>
    <property type="match status" value="1"/>
</dbReference>
<evidence type="ECO:0000256" key="1">
    <source>
        <dbReference type="ARBA" id="ARBA00004370"/>
    </source>
</evidence>
<evidence type="ECO:0000256" key="5">
    <source>
        <dbReference type="RuleBase" id="RU003750"/>
    </source>
</evidence>
<dbReference type="GO" id="GO:0005794">
    <property type="term" value="C:Golgi apparatus"/>
    <property type="evidence" value="ECO:0007669"/>
    <property type="project" value="TreeGrafter"/>
</dbReference>
<evidence type="ECO:0000256" key="2">
    <source>
        <dbReference type="ARBA" id="ARBA00010441"/>
    </source>
</evidence>
<dbReference type="InterPro" id="IPR000462">
    <property type="entry name" value="CDP-OH_P_trans"/>
</dbReference>
<dbReference type="Pfam" id="PF01066">
    <property type="entry name" value="CDP-OH_P_transf"/>
    <property type="match status" value="1"/>
</dbReference>
<dbReference type="PANTHER" id="PTHR10414:SF71">
    <property type="entry name" value="FI05338P"/>
    <property type="match status" value="1"/>
</dbReference>
<evidence type="ECO:0000313" key="8">
    <source>
        <dbReference type="Proteomes" id="UP001372834"/>
    </source>
</evidence>
<dbReference type="InterPro" id="IPR048254">
    <property type="entry name" value="CDP_ALCOHOL_P_TRANSF_CS"/>
</dbReference>
<evidence type="ECO:0008006" key="9">
    <source>
        <dbReference type="Google" id="ProtNLM"/>
    </source>
</evidence>
<feature type="transmembrane region" description="Helical" evidence="6">
    <location>
        <begin position="72"/>
        <end position="91"/>
    </location>
</feature>
<feature type="transmembrane region" description="Helical" evidence="6">
    <location>
        <begin position="344"/>
        <end position="364"/>
    </location>
</feature>
<dbReference type="PROSITE" id="PS00379">
    <property type="entry name" value="CDP_ALCOHOL_P_TRANSF"/>
    <property type="match status" value="1"/>
</dbReference>
<gene>
    <name evidence="7" type="ORF">RUM43_012750</name>
</gene>
<feature type="transmembrane region" description="Helical" evidence="6">
    <location>
        <begin position="370"/>
        <end position="391"/>
    </location>
</feature>
<sequence>MKKDMAVLPRLLFRFDIKEDNLLLGCIGVGELDTEFVQFYNAIDTNPLSVYVMHPFWDWVIEFCPMWVAPNVLTFVGFLITVATFFIFSYYDASFYASSRDYPDHPPIPNWVFLMAAFNVFLAYTLDGIDGKQARRTQTCGPTGELFDHGLDSWSTMFITTALYSVFGRSEHSIPPVRLYFVLWNIFINFYLSHWEKYNTGVLYLPWGYDISMVLTVSVFLITGLFGYEFWKFNISSNINAGHVAEFFFYISALVVNIPVIVYNIFKSYQQKTGKMLSFAESVRPLMPVTICFVVGTIWTLGSPTDIVGRCPRCVYFMTGTLFSNICCRLIVSQMTNTRCEVFNWLLLPLSFATFFALTLSPTAKTTETALLYLLMGVTTIAHLHYGACVVRQMCDHFNIYCFRIRKRAD</sequence>
<dbReference type="GO" id="GO:0006646">
    <property type="term" value="P:phosphatidylethanolamine biosynthetic process"/>
    <property type="evidence" value="ECO:0007669"/>
    <property type="project" value="TreeGrafter"/>
</dbReference>
<dbReference type="InterPro" id="IPR043130">
    <property type="entry name" value="CDP-OH_PTrfase_TM_dom"/>
</dbReference>
<dbReference type="FunFam" id="1.20.120.1760:FF:000016">
    <property type="entry name" value="ethanolaminephosphotransferase 1"/>
    <property type="match status" value="1"/>
</dbReference>
<comment type="subcellular location">
    <subcellularLocation>
        <location evidence="1">Membrane</location>
    </subcellularLocation>
</comment>
<dbReference type="Gene3D" id="1.20.120.1760">
    <property type="match status" value="1"/>
</dbReference>
<dbReference type="AlphaFoldDB" id="A0AAN8P170"/>
<feature type="transmembrane region" description="Helical" evidence="6">
    <location>
        <begin position="286"/>
        <end position="303"/>
    </location>
</feature>
<keyword evidence="4 6" id="KW-0472">Membrane</keyword>
<keyword evidence="6" id="KW-1133">Transmembrane helix</keyword>
<comment type="similarity">
    <text evidence="2 5">Belongs to the CDP-alcohol phosphatidyltransferase class-I family.</text>
</comment>
<evidence type="ECO:0000256" key="6">
    <source>
        <dbReference type="SAM" id="Phobius"/>
    </source>
</evidence>
<dbReference type="EMBL" id="JAWJWE010000006">
    <property type="protein sequence ID" value="KAK6633007.1"/>
    <property type="molecule type" value="Genomic_DNA"/>
</dbReference>
<feature type="transmembrane region" description="Helical" evidence="6">
    <location>
        <begin position="207"/>
        <end position="227"/>
    </location>
</feature>
<evidence type="ECO:0000256" key="3">
    <source>
        <dbReference type="ARBA" id="ARBA00022679"/>
    </source>
</evidence>
<dbReference type="GO" id="GO:0004307">
    <property type="term" value="F:ethanolaminephosphotransferase activity"/>
    <property type="evidence" value="ECO:0007669"/>
    <property type="project" value="TreeGrafter"/>
</dbReference>
<proteinExistence type="inferred from homology"/>
<accession>A0AAN8P170</accession>
<evidence type="ECO:0000313" key="7">
    <source>
        <dbReference type="EMBL" id="KAK6633007.1"/>
    </source>
</evidence>
<evidence type="ECO:0000256" key="4">
    <source>
        <dbReference type="ARBA" id="ARBA00023136"/>
    </source>
</evidence>
<dbReference type="InterPro" id="IPR014472">
    <property type="entry name" value="CHOPT"/>
</dbReference>
<keyword evidence="6" id="KW-0812">Transmembrane</keyword>
<keyword evidence="3 5" id="KW-0808">Transferase</keyword>
<reference evidence="7 8" key="1">
    <citation type="submission" date="2023-10" db="EMBL/GenBank/DDBJ databases">
        <title>Genomes of two closely related lineages of the louse Polyplax serrata with different host specificities.</title>
        <authorList>
            <person name="Martinu J."/>
            <person name="Tarabai H."/>
            <person name="Stefka J."/>
            <person name="Hypsa V."/>
        </authorList>
    </citation>
    <scope>NUCLEOTIDE SEQUENCE [LARGE SCALE GENOMIC DNA]</scope>
    <source>
        <strain evidence="7">HR10_N</strain>
    </source>
</reference>
<feature type="transmembrane region" description="Helical" evidence="6">
    <location>
        <begin position="111"/>
        <end position="129"/>
    </location>
</feature>
<comment type="caution">
    <text evidence="7">The sequence shown here is derived from an EMBL/GenBank/DDBJ whole genome shotgun (WGS) entry which is preliminary data.</text>
</comment>
<feature type="transmembrane region" description="Helical" evidence="6">
    <location>
        <begin position="179"/>
        <end position="195"/>
    </location>
</feature>
<dbReference type="GO" id="GO:0005789">
    <property type="term" value="C:endoplasmic reticulum membrane"/>
    <property type="evidence" value="ECO:0007669"/>
    <property type="project" value="TreeGrafter"/>
</dbReference>
<organism evidence="7 8">
    <name type="scientific">Polyplax serrata</name>
    <name type="common">Common mouse louse</name>
    <dbReference type="NCBI Taxonomy" id="468196"/>
    <lineage>
        <taxon>Eukaryota</taxon>
        <taxon>Metazoa</taxon>
        <taxon>Ecdysozoa</taxon>
        <taxon>Arthropoda</taxon>
        <taxon>Hexapoda</taxon>
        <taxon>Insecta</taxon>
        <taxon>Pterygota</taxon>
        <taxon>Neoptera</taxon>
        <taxon>Paraneoptera</taxon>
        <taxon>Psocodea</taxon>
        <taxon>Troctomorpha</taxon>
        <taxon>Phthiraptera</taxon>
        <taxon>Anoplura</taxon>
        <taxon>Polyplacidae</taxon>
        <taxon>Polyplax</taxon>
    </lineage>
</organism>
<dbReference type="Proteomes" id="UP001372834">
    <property type="component" value="Unassembled WGS sequence"/>
</dbReference>
<protein>
    <recommendedName>
        <fullName evidence="9">Ethanolaminephosphotransferase 1</fullName>
    </recommendedName>
</protein>
<feature type="transmembrane region" description="Helical" evidence="6">
    <location>
        <begin position="247"/>
        <end position="266"/>
    </location>
</feature>